<dbReference type="RefSeq" id="WP_011530021.1">
    <property type="nucleotide sequence ID" value="NC_008025.1"/>
</dbReference>
<feature type="compositionally biased region" description="Pro residues" evidence="1">
    <location>
        <begin position="1"/>
        <end position="12"/>
    </location>
</feature>
<evidence type="ECO:0000256" key="1">
    <source>
        <dbReference type="SAM" id="MobiDB-lite"/>
    </source>
</evidence>
<reference evidence="2" key="1">
    <citation type="submission" date="2006-04" db="EMBL/GenBank/DDBJ databases">
        <title>Complete sequence of chromosome of Deinococcus geothermalis DSM 11300.</title>
        <authorList>
            <consortium name="US DOE Joint Genome Institute"/>
            <person name="Copeland A."/>
            <person name="Lucas S."/>
            <person name="Lapidus A."/>
            <person name="Barry K."/>
            <person name="Detter J.C."/>
            <person name="Glavina del Rio T."/>
            <person name="Hammon N."/>
            <person name="Israni S."/>
            <person name="Dalin E."/>
            <person name="Tice H."/>
            <person name="Pitluck S."/>
            <person name="Brettin T."/>
            <person name="Bruce D."/>
            <person name="Han C."/>
            <person name="Tapia R."/>
            <person name="Saunders E."/>
            <person name="Gilna P."/>
            <person name="Schmutz J."/>
            <person name="Larimer F."/>
            <person name="Land M."/>
            <person name="Hauser L."/>
            <person name="Kyrpides N."/>
            <person name="Kim E."/>
            <person name="Daly M.J."/>
            <person name="Fredrickson J.K."/>
            <person name="Makarova K.S."/>
            <person name="Gaidamakova E.K."/>
            <person name="Zhai M."/>
            <person name="Richardson P."/>
        </authorList>
    </citation>
    <scope>NUCLEOTIDE SEQUENCE</scope>
    <source>
        <strain evidence="2">DSM 11300</strain>
    </source>
</reference>
<evidence type="ECO:0000313" key="2">
    <source>
        <dbReference type="EMBL" id="ABF45183.1"/>
    </source>
</evidence>
<dbReference type="AlphaFoldDB" id="Q1J001"/>
<gene>
    <name evidence="2" type="ordered locus">Dgeo_0881</name>
</gene>
<sequence>MTAPPSSPPGPHRMPGGGEAREEVTLPTALDGATLALLLATPGGAVLSARSGIDAAGRPRTVFTLAHPDLEVVATTREHLLRTCRERGVRAFVV</sequence>
<dbReference type="HOGENOM" id="CLU_185097_0_0_0"/>
<evidence type="ECO:0000313" key="3">
    <source>
        <dbReference type="Proteomes" id="UP000002431"/>
    </source>
</evidence>
<dbReference type="EMBL" id="CP000359">
    <property type="protein sequence ID" value="ABF45183.1"/>
    <property type="molecule type" value="Genomic_DNA"/>
</dbReference>
<feature type="region of interest" description="Disordered" evidence="1">
    <location>
        <begin position="1"/>
        <end position="22"/>
    </location>
</feature>
<keyword evidence="3" id="KW-1185">Reference proteome</keyword>
<proteinExistence type="predicted"/>
<dbReference type="KEGG" id="dge:Dgeo_0881"/>
<protein>
    <submittedName>
        <fullName evidence="2">Uncharacterized protein</fullName>
    </submittedName>
</protein>
<dbReference type="Proteomes" id="UP000002431">
    <property type="component" value="Chromosome"/>
</dbReference>
<accession>Q1J001</accession>
<dbReference type="STRING" id="319795.Dgeo_0881"/>
<organism evidence="2 3">
    <name type="scientific">Deinococcus geothermalis (strain DSM 11300 / CIP 105573 / AG-3a)</name>
    <dbReference type="NCBI Taxonomy" id="319795"/>
    <lineage>
        <taxon>Bacteria</taxon>
        <taxon>Thermotogati</taxon>
        <taxon>Deinococcota</taxon>
        <taxon>Deinococci</taxon>
        <taxon>Deinococcales</taxon>
        <taxon>Deinococcaceae</taxon>
        <taxon>Deinococcus</taxon>
    </lineage>
</organism>
<name>Q1J001_DEIGD</name>